<accession>A0AA42DLY3</accession>
<organism evidence="1 2">
    <name type="scientific">Holtiella tumoricola</name>
    <dbReference type="NCBI Taxonomy" id="3018743"/>
    <lineage>
        <taxon>Bacteria</taxon>
        <taxon>Bacillati</taxon>
        <taxon>Bacillota</taxon>
        <taxon>Clostridia</taxon>
        <taxon>Lachnospirales</taxon>
        <taxon>Cellulosilyticaceae</taxon>
        <taxon>Holtiella</taxon>
    </lineage>
</organism>
<protein>
    <submittedName>
        <fullName evidence="1">Nucleotidyltransferase family protein</fullName>
    </submittedName>
</protein>
<dbReference type="Pfam" id="PF14907">
    <property type="entry name" value="NTP_transf_5"/>
    <property type="match status" value="1"/>
</dbReference>
<reference evidence="1" key="1">
    <citation type="journal article" date="2023" name="Int. J. Syst. Evol. Microbiol.">
        <title>&lt;i&gt;Holtiella tumoricola&lt;/i&gt; gen. nov. sp. nov., isolated from a human clinical sample.</title>
        <authorList>
            <person name="Allen-Vercoe E."/>
            <person name="Daigneault M.C."/>
            <person name="Vancuren S.J."/>
            <person name="Cochrane K."/>
            <person name="O'Neal L.L."/>
            <person name="Sankaranarayanan K."/>
            <person name="Lawson P.A."/>
        </authorList>
    </citation>
    <scope>NUCLEOTIDE SEQUENCE</scope>
    <source>
        <strain evidence="1">CC70A</strain>
    </source>
</reference>
<dbReference type="InterPro" id="IPR039498">
    <property type="entry name" value="NTP_transf_5"/>
</dbReference>
<sequence>MNTQSYRQLIQLLSIAIKNQEGNTVLAQPINWEQVYKYAQAHQIEGLLYTTIQQLPYREDLPKELLETWKKNTFITGVTQHIHIKQVAQILKMFNEASIPVIILKGLILRQYYPRPEQRTMSDADLLVHAEDLNRIDELLKNAGYNVNHATPIHIVYTGPDSLPIEIHWTLKHNTLFKKVNNIEGGLWANTLETEIEGVKTLCLGLEDQVFHLCTHMATHMVESGFGIRQIADLALIVEAHKNDIQWEVFCNQVEQWHLEKFVSAIFGVYQKLFKMEKIIDIERLGTSSIQIVDALIENLLEAGVYGHENIAFISEQRYLNILFPKKEHLIPLEQYAYLKKSSLLLPIAWIHHLYRAIYHKRYSNEAKLKFACYGIQQVKKRNYLLKQLGLL</sequence>
<comment type="caution">
    <text evidence="1">The sequence shown here is derived from an EMBL/GenBank/DDBJ whole genome shotgun (WGS) entry which is preliminary data.</text>
</comment>
<dbReference type="EMBL" id="JAQIFT010000030">
    <property type="protein sequence ID" value="MDA3731288.1"/>
    <property type="molecule type" value="Genomic_DNA"/>
</dbReference>
<proteinExistence type="predicted"/>
<evidence type="ECO:0000313" key="2">
    <source>
        <dbReference type="Proteomes" id="UP001169242"/>
    </source>
</evidence>
<dbReference type="Proteomes" id="UP001169242">
    <property type="component" value="Unassembled WGS sequence"/>
</dbReference>
<name>A0AA42DLY3_9FIRM</name>
<keyword evidence="2" id="KW-1185">Reference proteome</keyword>
<dbReference type="Gene3D" id="3.30.460.40">
    <property type="match status" value="1"/>
</dbReference>
<evidence type="ECO:0000313" key="1">
    <source>
        <dbReference type="EMBL" id="MDA3731288.1"/>
    </source>
</evidence>
<dbReference type="RefSeq" id="WP_271011688.1">
    <property type="nucleotide sequence ID" value="NZ_JAQIFT010000030.1"/>
</dbReference>
<gene>
    <name evidence="1" type="ORF">PBV87_07320</name>
</gene>
<dbReference type="AlphaFoldDB" id="A0AA42DLY3"/>